<dbReference type="Proteomes" id="UP000887229">
    <property type="component" value="Unassembled WGS sequence"/>
</dbReference>
<dbReference type="EMBL" id="MU251255">
    <property type="protein sequence ID" value="KAG9254110.1"/>
    <property type="molecule type" value="Genomic_DNA"/>
</dbReference>
<proteinExistence type="predicted"/>
<accession>A0A9P7ZLB2</accession>
<reference evidence="2" key="1">
    <citation type="journal article" date="2021" name="IMA Fungus">
        <title>Genomic characterization of three marine fungi, including Emericellopsis atlantica sp. nov. with signatures of a generalist lifestyle and marine biomass degradation.</title>
        <authorList>
            <person name="Hagestad O.C."/>
            <person name="Hou L."/>
            <person name="Andersen J.H."/>
            <person name="Hansen E.H."/>
            <person name="Altermark B."/>
            <person name="Li C."/>
            <person name="Kuhnert E."/>
            <person name="Cox R.J."/>
            <person name="Crous P.W."/>
            <person name="Spatafora J.W."/>
            <person name="Lail K."/>
            <person name="Amirebrahimi M."/>
            <person name="Lipzen A."/>
            <person name="Pangilinan J."/>
            <person name="Andreopoulos W."/>
            <person name="Hayes R.D."/>
            <person name="Ng V."/>
            <person name="Grigoriev I.V."/>
            <person name="Jackson S.A."/>
            <person name="Sutton T.D.S."/>
            <person name="Dobson A.D.W."/>
            <person name="Rama T."/>
        </authorList>
    </citation>
    <scope>NUCLEOTIDE SEQUENCE</scope>
    <source>
        <strain evidence="2">TS7</strain>
    </source>
</reference>
<name>A0A9P7ZLB2_9HYPO</name>
<keyword evidence="1" id="KW-0539">Nucleus</keyword>
<dbReference type="PANTHER" id="PTHR37540">
    <property type="entry name" value="TRANSCRIPTION FACTOR (ACR-2), PUTATIVE-RELATED-RELATED"/>
    <property type="match status" value="1"/>
</dbReference>
<dbReference type="PANTHER" id="PTHR37540:SF10">
    <property type="entry name" value="SIGMA-70 REGION 2 FAMILY PROTEIN"/>
    <property type="match status" value="1"/>
</dbReference>
<dbReference type="InterPro" id="IPR021858">
    <property type="entry name" value="Fun_TF"/>
</dbReference>
<dbReference type="Pfam" id="PF11951">
    <property type="entry name" value="Fungal_trans_2"/>
    <property type="match status" value="1"/>
</dbReference>
<dbReference type="OrthoDB" id="5620at2759"/>
<sequence>MTVFQFVHSTTPADSKKHKGQVRAHAARNRVAVDRRVAAYQASRKSKVSRRLDHQPDLVVNNHGLASCLSAANTDPFQSFSRPVAQHEWFLLHYFISHLAQYRTSCFAEQSHDCDGPYQLQQFMVPYWIRSAASDAGFLACILLAACRDLSRWVGAGDRGSRYDALSAQYSINAIRSLREALASSSKTVSDSMILTCMAIGLDAHLTGDSASVVMHAEALSRMVRLRGGFAAMKAEGTLKNMSIWSLNGPATDPLTFHYLHCVVRFVSVDEKLQDTPN</sequence>
<dbReference type="AlphaFoldDB" id="A0A9P7ZLB2"/>
<dbReference type="RefSeq" id="XP_046118034.1">
    <property type="nucleotide sequence ID" value="XM_046265041.1"/>
</dbReference>
<gene>
    <name evidence="2" type="ORF">F5Z01DRAFT_674426</name>
</gene>
<protein>
    <submittedName>
        <fullName evidence="2">Uncharacterized protein</fullName>
    </submittedName>
</protein>
<evidence type="ECO:0000313" key="3">
    <source>
        <dbReference type="Proteomes" id="UP000887229"/>
    </source>
</evidence>
<keyword evidence="3" id="KW-1185">Reference proteome</keyword>
<comment type="caution">
    <text evidence="2">The sequence shown here is derived from an EMBL/GenBank/DDBJ whole genome shotgun (WGS) entry which is preliminary data.</text>
</comment>
<dbReference type="GeneID" id="70295944"/>
<evidence type="ECO:0000256" key="1">
    <source>
        <dbReference type="ARBA" id="ARBA00023242"/>
    </source>
</evidence>
<evidence type="ECO:0000313" key="2">
    <source>
        <dbReference type="EMBL" id="KAG9254110.1"/>
    </source>
</evidence>
<organism evidence="2 3">
    <name type="scientific">Emericellopsis atlantica</name>
    <dbReference type="NCBI Taxonomy" id="2614577"/>
    <lineage>
        <taxon>Eukaryota</taxon>
        <taxon>Fungi</taxon>
        <taxon>Dikarya</taxon>
        <taxon>Ascomycota</taxon>
        <taxon>Pezizomycotina</taxon>
        <taxon>Sordariomycetes</taxon>
        <taxon>Hypocreomycetidae</taxon>
        <taxon>Hypocreales</taxon>
        <taxon>Bionectriaceae</taxon>
        <taxon>Emericellopsis</taxon>
    </lineage>
</organism>